<dbReference type="InterPro" id="IPR009003">
    <property type="entry name" value="Peptidase_S1_PA"/>
</dbReference>
<dbReference type="InterPro" id="IPR018114">
    <property type="entry name" value="TRYPSIN_HIS"/>
</dbReference>
<evidence type="ECO:0000256" key="5">
    <source>
        <dbReference type="ARBA" id="ARBA00022825"/>
    </source>
</evidence>
<dbReference type="SUPFAM" id="SSF50494">
    <property type="entry name" value="Trypsin-like serine proteases"/>
    <property type="match status" value="1"/>
</dbReference>
<evidence type="ECO:0000313" key="9">
    <source>
        <dbReference type="EMBL" id="CAD7447837.1"/>
    </source>
</evidence>
<dbReference type="PANTHER" id="PTHR24264">
    <property type="entry name" value="TRYPSIN-RELATED"/>
    <property type="match status" value="1"/>
</dbReference>
<evidence type="ECO:0000256" key="7">
    <source>
        <dbReference type="RuleBase" id="RU363034"/>
    </source>
</evidence>
<keyword evidence="3 7" id="KW-0645">Protease</keyword>
<dbReference type="InterPro" id="IPR050127">
    <property type="entry name" value="Serine_Proteases_S1"/>
</dbReference>
<keyword evidence="4 7" id="KW-0378">Hydrolase</keyword>
<dbReference type="EMBL" id="OD569290">
    <property type="protein sequence ID" value="CAD7447837.1"/>
    <property type="molecule type" value="Genomic_DNA"/>
</dbReference>
<feature type="domain" description="Peptidase S1" evidence="8">
    <location>
        <begin position="45"/>
        <end position="279"/>
    </location>
</feature>
<dbReference type="PROSITE" id="PS00135">
    <property type="entry name" value="TRYPSIN_SER"/>
    <property type="match status" value="1"/>
</dbReference>
<evidence type="ECO:0000256" key="2">
    <source>
        <dbReference type="ARBA" id="ARBA00022525"/>
    </source>
</evidence>
<dbReference type="InterPro" id="IPR001314">
    <property type="entry name" value="Peptidase_S1A"/>
</dbReference>
<keyword evidence="2" id="KW-0964">Secreted</keyword>
<organism evidence="9">
    <name type="scientific">Timema bartmani</name>
    <dbReference type="NCBI Taxonomy" id="61472"/>
    <lineage>
        <taxon>Eukaryota</taxon>
        <taxon>Metazoa</taxon>
        <taxon>Ecdysozoa</taxon>
        <taxon>Arthropoda</taxon>
        <taxon>Hexapoda</taxon>
        <taxon>Insecta</taxon>
        <taxon>Pterygota</taxon>
        <taxon>Neoptera</taxon>
        <taxon>Polyneoptera</taxon>
        <taxon>Phasmatodea</taxon>
        <taxon>Timematodea</taxon>
        <taxon>Timematoidea</taxon>
        <taxon>Timematidae</taxon>
        <taxon>Timema</taxon>
    </lineage>
</organism>
<gene>
    <name evidence="9" type="ORF">TBIB3V08_LOCUS10139</name>
</gene>
<dbReference type="AlphaFoldDB" id="A0A7R9F6P9"/>
<sequence length="326" mass="35565">MVIICRTSRVEEMFRLVTVILMAFAMGPVACRPNINYSDEPFWKILGGDVAAVGEFPFMLGIEIQGYSFCGASAIGDYWALTAAHCIEGMKGEMLALRAGSIFKGSNGTLHRGLETYPHPRFDSTFRFKDDDIGLIKVKDSFSTNKYVSYIGLPFQWEPVKEGTKATVIGWGFTQQNMLGPSSPVLKKVEVDVLTPKDCEYNLHLTGPLALTDNMFCAQQEGKSSYKGDSGGPLFVQEEDQVKQIGLVSWGDSSGTQAYPAIYTKCYVGSADTLASLLEAVTLPVGPYGLELPVISGTCSRGQPPYPEYQVRVCRGSRAVSVEPTV</sequence>
<dbReference type="CDD" id="cd00190">
    <property type="entry name" value="Tryp_SPc"/>
    <property type="match status" value="1"/>
</dbReference>
<dbReference type="PROSITE" id="PS50240">
    <property type="entry name" value="TRYPSIN_DOM"/>
    <property type="match status" value="1"/>
</dbReference>
<dbReference type="GO" id="GO:0004252">
    <property type="term" value="F:serine-type endopeptidase activity"/>
    <property type="evidence" value="ECO:0007669"/>
    <property type="project" value="InterPro"/>
</dbReference>
<dbReference type="GO" id="GO:0006508">
    <property type="term" value="P:proteolysis"/>
    <property type="evidence" value="ECO:0007669"/>
    <property type="project" value="UniProtKB-KW"/>
</dbReference>
<dbReference type="FunFam" id="2.40.10.10:FF:000068">
    <property type="entry name" value="transmembrane protease serine 2"/>
    <property type="match status" value="1"/>
</dbReference>
<dbReference type="InterPro" id="IPR001254">
    <property type="entry name" value="Trypsin_dom"/>
</dbReference>
<evidence type="ECO:0000259" key="8">
    <source>
        <dbReference type="PROSITE" id="PS50240"/>
    </source>
</evidence>
<evidence type="ECO:0000256" key="6">
    <source>
        <dbReference type="ARBA" id="ARBA00023157"/>
    </source>
</evidence>
<dbReference type="InterPro" id="IPR033116">
    <property type="entry name" value="TRYPSIN_SER"/>
</dbReference>
<evidence type="ECO:0000256" key="1">
    <source>
        <dbReference type="ARBA" id="ARBA00004613"/>
    </source>
</evidence>
<dbReference type="Pfam" id="PF00089">
    <property type="entry name" value="Trypsin"/>
    <property type="match status" value="1"/>
</dbReference>
<proteinExistence type="predicted"/>
<evidence type="ECO:0000256" key="4">
    <source>
        <dbReference type="ARBA" id="ARBA00022801"/>
    </source>
</evidence>
<keyword evidence="5 7" id="KW-0720">Serine protease</keyword>
<dbReference type="InterPro" id="IPR043504">
    <property type="entry name" value="Peptidase_S1_PA_chymotrypsin"/>
</dbReference>
<dbReference type="PROSITE" id="PS00134">
    <property type="entry name" value="TRYPSIN_HIS"/>
    <property type="match status" value="1"/>
</dbReference>
<dbReference type="GO" id="GO:0005615">
    <property type="term" value="C:extracellular space"/>
    <property type="evidence" value="ECO:0007669"/>
    <property type="project" value="TreeGrafter"/>
</dbReference>
<comment type="subcellular location">
    <subcellularLocation>
        <location evidence="1">Secreted</location>
    </subcellularLocation>
</comment>
<dbReference type="PANTHER" id="PTHR24264:SF65">
    <property type="entry name" value="SRCR DOMAIN-CONTAINING PROTEIN"/>
    <property type="match status" value="1"/>
</dbReference>
<evidence type="ECO:0000256" key="3">
    <source>
        <dbReference type="ARBA" id="ARBA00022670"/>
    </source>
</evidence>
<dbReference type="Gene3D" id="2.40.10.10">
    <property type="entry name" value="Trypsin-like serine proteases"/>
    <property type="match status" value="1"/>
</dbReference>
<keyword evidence="6" id="KW-1015">Disulfide bond</keyword>
<dbReference type="SMART" id="SM00020">
    <property type="entry name" value="Tryp_SPc"/>
    <property type="match status" value="1"/>
</dbReference>
<dbReference type="PRINTS" id="PR00722">
    <property type="entry name" value="CHYMOTRYPSIN"/>
</dbReference>
<protein>
    <recommendedName>
        <fullName evidence="8">Peptidase S1 domain-containing protein</fullName>
    </recommendedName>
</protein>
<accession>A0A7R9F6P9</accession>
<reference evidence="9" key="1">
    <citation type="submission" date="2020-11" db="EMBL/GenBank/DDBJ databases">
        <authorList>
            <person name="Tran Van P."/>
        </authorList>
    </citation>
    <scope>NUCLEOTIDE SEQUENCE</scope>
</reference>
<name>A0A7R9F6P9_9NEOP</name>